<dbReference type="PANTHER" id="PTHR48101">
    <property type="entry name" value="METHYLMALONYL-COA MUTASE, MITOCHONDRIAL-RELATED"/>
    <property type="match status" value="1"/>
</dbReference>
<dbReference type="InterPro" id="IPR036724">
    <property type="entry name" value="Cobalamin-bd_sf"/>
</dbReference>
<evidence type="ECO:0000256" key="2">
    <source>
        <dbReference type="ARBA" id="ARBA00008465"/>
    </source>
</evidence>
<dbReference type="NCBIfam" id="TIGR00641">
    <property type="entry name" value="acid_CoA_mut_N"/>
    <property type="match status" value="1"/>
</dbReference>
<dbReference type="Gene3D" id="3.20.20.240">
    <property type="entry name" value="Methylmalonyl-CoA mutase"/>
    <property type="match status" value="1"/>
</dbReference>
<evidence type="ECO:0000259" key="6">
    <source>
        <dbReference type="Pfam" id="PF01642"/>
    </source>
</evidence>
<dbReference type="SUPFAM" id="SSF52242">
    <property type="entry name" value="Cobalamin (vitamin B12)-binding domain"/>
    <property type="match status" value="1"/>
</dbReference>
<evidence type="ECO:0000256" key="4">
    <source>
        <dbReference type="ARBA" id="ARBA00023235"/>
    </source>
</evidence>
<dbReference type="GO" id="GO:0005737">
    <property type="term" value="C:cytoplasm"/>
    <property type="evidence" value="ECO:0007669"/>
    <property type="project" value="TreeGrafter"/>
</dbReference>
<dbReference type="Gene3D" id="3.40.50.280">
    <property type="entry name" value="Cobalamin-binding domain"/>
    <property type="match status" value="1"/>
</dbReference>
<keyword evidence="8" id="KW-1185">Reference proteome</keyword>
<dbReference type="InterPro" id="IPR016176">
    <property type="entry name" value="Cbl-dep_enz_cat"/>
</dbReference>
<keyword evidence="3" id="KW-0846">Cobalamin</keyword>
<keyword evidence="4" id="KW-0413">Isomerase</keyword>
<dbReference type="RefSeq" id="WP_199263838.1">
    <property type="nucleotide sequence ID" value="NZ_CP054140.1"/>
</dbReference>
<accession>A0A7T5VBV3</accession>
<organism evidence="7 8">
    <name type="scientific">Desulfobulbus oligotrophicus</name>
    <dbReference type="NCBI Taxonomy" id="1909699"/>
    <lineage>
        <taxon>Bacteria</taxon>
        <taxon>Pseudomonadati</taxon>
        <taxon>Thermodesulfobacteriota</taxon>
        <taxon>Desulfobulbia</taxon>
        <taxon>Desulfobulbales</taxon>
        <taxon>Desulfobulbaceae</taxon>
        <taxon>Desulfobulbus</taxon>
    </lineage>
</organism>
<dbReference type="GO" id="GO:0031419">
    <property type="term" value="F:cobalamin binding"/>
    <property type="evidence" value="ECO:0007669"/>
    <property type="project" value="UniProtKB-KW"/>
</dbReference>
<dbReference type="GO" id="GO:0004494">
    <property type="term" value="F:methylmalonyl-CoA mutase activity"/>
    <property type="evidence" value="ECO:0007669"/>
    <property type="project" value="UniProtKB-EC"/>
</dbReference>
<comment type="similarity">
    <text evidence="2">Belongs to the methylmalonyl-CoA mutase family.</text>
</comment>
<reference evidence="7 8" key="1">
    <citation type="submission" date="2020-05" db="EMBL/GenBank/DDBJ databases">
        <title>Complete genome of Desulfobulbus oligotrophicus.</title>
        <authorList>
            <person name="Podar M."/>
        </authorList>
    </citation>
    <scope>NUCLEOTIDE SEQUENCE [LARGE SCALE GENOMIC DNA]</scope>
    <source>
        <strain evidence="7 8">Prop6</strain>
    </source>
</reference>
<name>A0A7T5VBV3_9BACT</name>
<dbReference type="EMBL" id="CP054140">
    <property type="protein sequence ID" value="QQG65022.1"/>
    <property type="molecule type" value="Genomic_DNA"/>
</dbReference>
<keyword evidence="5" id="KW-0170">Cobalt</keyword>
<feature type="domain" description="Methylmalonyl-CoA mutase alpha/beta chain catalytic" evidence="6">
    <location>
        <begin position="39"/>
        <end position="551"/>
    </location>
</feature>
<gene>
    <name evidence="7" type="ORF">HP555_03640</name>
</gene>
<evidence type="ECO:0000256" key="5">
    <source>
        <dbReference type="ARBA" id="ARBA00023285"/>
    </source>
</evidence>
<evidence type="ECO:0000313" key="7">
    <source>
        <dbReference type="EMBL" id="QQG65022.1"/>
    </source>
</evidence>
<protein>
    <submittedName>
        <fullName evidence="7">Methylmalonyl-CoA mutase</fullName>
    </submittedName>
</protein>
<dbReference type="Proteomes" id="UP000596092">
    <property type="component" value="Chromosome"/>
</dbReference>
<dbReference type="Pfam" id="PF01642">
    <property type="entry name" value="MM_CoA_mutase"/>
    <property type="match status" value="1"/>
</dbReference>
<dbReference type="SUPFAM" id="SSF51703">
    <property type="entry name" value="Cobalamin (vitamin B12)-dependent enzymes"/>
    <property type="match status" value="1"/>
</dbReference>
<dbReference type="InterPro" id="IPR006098">
    <property type="entry name" value="MMCoA_mutase_a_cat"/>
</dbReference>
<dbReference type="KEGG" id="dog:HP555_03640"/>
<evidence type="ECO:0000256" key="1">
    <source>
        <dbReference type="ARBA" id="ARBA00001922"/>
    </source>
</evidence>
<proteinExistence type="inferred from homology"/>
<evidence type="ECO:0000313" key="8">
    <source>
        <dbReference type="Proteomes" id="UP000596092"/>
    </source>
</evidence>
<dbReference type="CDD" id="cd03677">
    <property type="entry name" value="MM_CoA_mutase_beta"/>
    <property type="match status" value="1"/>
</dbReference>
<dbReference type="PANTHER" id="PTHR48101:SF4">
    <property type="entry name" value="METHYLMALONYL-COA MUTASE, MITOCHONDRIAL"/>
    <property type="match status" value="1"/>
</dbReference>
<evidence type="ECO:0000256" key="3">
    <source>
        <dbReference type="ARBA" id="ARBA00022628"/>
    </source>
</evidence>
<sequence length="711" mass="77211">MGTALDILKDFPANTHAEWLAEVEKQLKGKSFDKTLVKKTYEGIDIQPMYFIHDLDGLPLVDTLPGEAPYMRGTTASGPRVNAWHIAQEITQPDPEEFNRAARYDLTRGQNSLNIVFDQATLNGYDPDQAPAEMVGKDGLSLASLSDAKVALEGIDLTAHPCRITCGATGIAQTALVVALIEDQGQSPADLEGSLVVDPLGVLAVAGKLPCSSAEAYDRMAQLTLWAMEHAPKVRTITVGTEDYRNSGGNAVQDIAYALATGVAYIRALLERGLGINDIAVRMNFEFAIGNDFFMEIAKFRAARMVWAQVIDSFGGNAEAQKMYVHARTATWNKTEVDPWVNMLRVSTEAFSGIAGGVDSMHVGPFDEIFRTPNEFSRRIARNVQIVLKDEGHFDKVIDPAGGCWYVEKITAQLAEKAWKLFQDIEAAGGMLAALEKGMPQEGVAETAAQRAKNVATRTDRFVGTNMYPNLQEKRQLAEPFDHQGFREKRTQALKAHAGSIDDQACAAALTAIRECRSTLDSTVMAQTIKAARRGATLGMVAGALQKEAGEIAVQPLNIHRGAEPFEKIRRATEDYTARTGIVPKLFLANMGPIPQHKARADFSTAFFNVGGFETIGNNGFGTVDEAAKATLDSGAKAVVICSTDATYPDIVPALAQQLKAADPHIMIILAGFPKEHVDAFKEAGVDEFLHVRVNALELLTKLQKHLEVIA</sequence>
<dbReference type="GO" id="GO:0046872">
    <property type="term" value="F:metal ion binding"/>
    <property type="evidence" value="ECO:0007669"/>
    <property type="project" value="InterPro"/>
</dbReference>
<dbReference type="GO" id="GO:0019678">
    <property type="term" value="P:propionate metabolic process, methylmalonyl pathway"/>
    <property type="evidence" value="ECO:0007669"/>
    <property type="project" value="TreeGrafter"/>
</dbReference>
<dbReference type="AlphaFoldDB" id="A0A7T5VBV3"/>
<dbReference type="InterPro" id="IPR006099">
    <property type="entry name" value="MeMalonylCoA_mutase_a/b_cat"/>
</dbReference>
<comment type="cofactor">
    <cofactor evidence="1">
        <name>adenosylcob(III)alamin</name>
        <dbReference type="ChEBI" id="CHEBI:18408"/>
    </cofactor>
</comment>